<evidence type="ECO:0000313" key="7">
    <source>
        <dbReference type="EMBL" id="SHE67375.1"/>
    </source>
</evidence>
<dbReference type="SUPFAM" id="SSF55785">
    <property type="entry name" value="PYP-like sensor domain (PAS domain)"/>
    <property type="match status" value="1"/>
</dbReference>
<dbReference type="Gene3D" id="1.10.15.40">
    <property type="entry name" value="Electron transport complex subunit B, putative Fe-S cluster"/>
    <property type="match status" value="1"/>
</dbReference>
<evidence type="ECO:0000256" key="3">
    <source>
        <dbReference type="ARBA" id="ARBA00023004"/>
    </source>
</evidence>
<dbReference type="RefSeq" id="WP_073341671.1">
    <property type="nucleotide sequence ID" value="NZ_FQVH01000004.1"/>
</dbReference>
<dbReference type="GO" id="GO:0046872">
    <property type="term" value="F:metal ion binding"/>
    <property type="evidence" value="ECO:0007669"/>
    <property type="project" value="UniProtKB-KW"/>
</dbReference>
<gene>
    <name evidence="7" type="ORF">SAMN02746089_00607</name>
</gene>
<dbReference type="InterPro" id="IPR004108">
    <property type="entry name" value="Fe_hydrogenase_lsu_C"/>
</dbReference>
<evidence type="ECO:0000256" key="1">
    <source>
        <dbReference type="ARBA" id="ARBA00022485"/>
    </source>
</evidence>
<organism evidence="7 8">
    <name type="scientific">Caldanaerobius fijiensis DSM 17918</name>
    <dbReference type="NCBI Taxonomy" id="1121256"/>
    <lineage>
        <taxon>Bacteria</taxon>
        <taxon>Bacillati</taxon>
        <taxon>Bacillota</taxon>
        <taxon>Clostridia</taxon>
        <taxon>Thermoanaerobacterales</taxon>
        <taxon>Thermoanaerobacteraceae</taxon>
        <taxon>Caldanaerobius</taxon>
    </lineage>
</organism>
<keyword evidence="2" id="KW-0479">Metal-binding</keyword>
<dbReference type="SMART" id="SM00091">
    <property type="entry name" value="PAS"/>
    <property type="match status" value="1"/>
</dbReference>
<dbReference type="SUPFAM" id="SSF53920">
    <property type="entry name" value="Fe-only hydrogenase"/>
    <property type="match status" value="1"/>
</dbReference>
<dbReference type="InterPro" id="IPR035965">
    <property type="entry name" value="PAS-like_dom_sf"/>
</dbReference>
<dbReference type="SUPFAM" id="SSF54862">
    <property type="entry name" value="4Fe-4S ferredoxins"/>
    <property type="match status" value="1"/>
</dbReference>
<dbReference type="PROSITE" id="PS00198">
    <property type="entry name" value="4FE4S_FER_1"/>
    <property type="match status" value="1"/>
</dbReference>
<proteinExistence type="predicted"/>
<dbReference type="InterPro" id="IPR007202">
    <property type="entry name" value="4Fe-4S_dom"/>
</dbReference>
<evidence type="ECO:0000313" key="8">
    <source>
        <dbReference type="Proteomes" id="UP000184088"/>
    </source>
</evidence>
<dbReference type="PROSITE" id="PS51379">
    <property type="entry name" value="4FE4S_FER_2"/>
    <property type="match status" value="2"/>
</dbReference>
<dbReference type="Pfam" id="PF02906">
    <property type="entry name" value="Fe_hyd_lg_C"/>
    <property type="match status" value="2"/>
</dbReference>
<dbReference type="InterPro" id="IPR013767">
    <property type="entry name" value="PAS_fold"/>
</dbReference>
<dbReference type="EMBL" id="FQVH01000004">
    <property type="protein sequence ID" value="SHE67375.1"/>
    <property type="molecule type" value="Genomic_DNA"/>
</dbReference>
<reference evidence="7 8" key="1">
    <citation type="submission" date="2016-11" db="EMBL/GenBank/DDBJ databases">
        <authorList>
            <person name="Jaros S."/>
            <person name="Januszkiewicz K."/>
            <person name="Wedrychowicz H."/>
        </authorList>
    </citation>
    <scope>NUCLEOTIDE SEQUENCE [LARGE SCALE GENOMIC DNA]</scope>
    <source>
        <strain evidence="7 8">DSM 17918</strain>
    </source>
</reference>
<dbReference type="GO" id="GO:0051539">
    <property type="term" value="F:4 iron, 4 sulfur cluster binding"/>
    <property type="evidence" value="ECO:0007669"/>
    <property type="project" value="UniProtKB-KW"/>
</dbReference>
<feature type="domain" description="4Fe-4S" evidence="6">
    <location>
        <begin position="347"/>
        <end position="408"/>
    </location>
</feature>
<dbReference type="InterPro" id="IPR017896">
    <property type="entry name" value="4Fe4S_Fe-S-bd"/>
</dbReference>
<dbReference type="Proteomes" id="UP000184088">
    <property type="component" value="Unassembled WGS sequence"/>
</dbReference>
<keyword evidence="8" id="KW-1185">Reference proteome</keyword>
<dbReference type="InterPro" id="IPR009016">
    <property type="entry name" value="Fe_hydrogenase"/>
</dbReference>
<keyword evidence="3" id="KW-0408">Iron</keyword>
<evidence type="ECO:0000259" key="5">
    <source>
        <dbReference type="PROSITE" id="PS51379"/>
    </source>
</evidence>
<accession>A0A1M4VEL2</accession>
<evidence type="ECO:0000259" key="6">
    <source>
        <dbReference type="PROSITE" id="PS51656"/>
    </source>
</evidence>
<evidence type="ECO:0000256" key="2">
    <source>
        <dbReference type="ARBA" id="ARBA00022723"/>
    </source>
</evidence>
<dbReference type="CDD" id="cd00130">
    <property type="entry name" value="PAS"/>
    <property type="match status" value="1"/>
</dbReference>
<dbReference type="STRING" id="1121256.SAMN02746089_00607"/>
<feature type="domain" description="4Fe-4S ferredoxin-type" evidence="5">
    <location>
        <begin position="2"/>
        <end position="30"/>
    </location>
</feature>
<dbReference type="AlphaFoldDB" id="A0A1M4VEL2"/>
<dbReference type="InterPro" id="IPR017900">
    <property type="entry name" value="4Fe4S_Fe_S_CS"/>
</dbReference>
<dbReference type="OrthoDB" id="9798098at2"/>
<dbReference type="Gene3D" id="3.30.450.20">
    <property type="entry name" value="PAS domain"/>
    <property type="match status" value="1"/>
</dbReference>
<dbReference type="PROSITE" id="PS51656">
    <property type="entry name" value="4FE4S"/>
    <property type="match status" value="1"/>
</dbReference>
<feature type="domain" description="4Fe-4S ferredoxin-type" evidence="5">
    <location>
        <begin position="31"/>
        <end position="60"/>
    </location>
</feature>
<dbReference type="PANTHER" id="PTHR11615">
    <property type="entry name" value="NITRATE, FORMATE, IRON DEHYDROGENASE"/>
    <property type="match status" value="1"/>
</dbReference>
<dbReference type="Gene3D" id="3.40.950.10">
    <property type="entry name" value="Fe-only Hydrogenase (Larger Subunit), Chain L, domain 3"/>
    <property type="match status" value="1"/>
</dbReference>
<keyword evidence="1" id="KW-0004">4Fe-4S</keyword>
<dbReference type="Pfam" id="PF04060">
    <property type="entry name" value="FeS"/>
    <property type="match status" value="1"/>
</dbReference>
<evidence type="ECO:0000256" key="4">
    <source>
        <dbReference type="ARBA" id="ARBA00023014"/>
    </source>
</evidence>
<protein>
    <submittedName>
        <fullName evidence="7">Iron only hydrogenase large subunit, C-terminal domain</fullName>
    </submittedName>
</protein>
<dbReference type="GO" id="GO:0006355">
    <property type="term" value="P:regulation of DNA-templated transcription"/>
    <property type="evidence" value="ECO:0007669"/>
    <property type="project" value="InterPro"/>
</dbReference>
<dbReference type="Pfam" id="PF13237">
    <property type="entry name" value="Fer4_10"/>
    <property type="match status" value="1"/>
</dbReference>
<dbReference type="Gene3D" id="3.40.50.1780">
    <property type="match status" value="2"/>
</dbReference>
<dbReference type="Gene3D" id="3.30.70.20">
    <property type="match status" value="1"/>
</dbReference>
<dbReference type="InterPro" id="IPR000014">
    <property type="entry name" value="PAS"/>
</dbReference>
<sequence length="563" mass="63344">MGYINFAKANCKNCYKCIRVCPVKAIKINNDQAEIVEELCIACGQCLLNCPQNAKTIKSDRPLVESFIKNGYLTAVSLAPSFAGLFNFSPLKLITALKKLGFNWVGETSVGADIIAKSYEKIYNSSEWDIAITTACPSVNLYFQKYHPDLLKYLIPVASPMIAHGRYIKELLGKDTKVIFIGPCLAKKVEANDAGSIDAVLSFEDLLTWICDEKIDVENLDESPLDNYSTPVASNYPIRGLSYNTIKNKSKKRQHITVSGIDQINQLIQAIKTGQLSNCWIEATACKESCIEGPGMPKNSNVIMVEERIRNYAKNKRTYKDVKEYTTKVFQHYPRIKLNLTIPSEEEIRSILKKIGKNTEKEELNCGACGYNSCKEKAIAVYNGIANLYMCLPYMRSKAESLAETVLKTTPNGIIVADENLDILEMNKAAFQMFYLNENKIKGLNISNIMDADYYLQVLKSNKNIKEKIIHLPNYDIIVKLSIYYLKDEHLLIGIYTDITEKINEEKAKIELKKKTAEMAQKVILKQMTIAQEIASLLGETTAETRVMLTKLIDLLQGSDDVI</sequence>
<name>A0A1M4VEL2_9THEO</name>
<dbReference type="Pfam" id="PF00989">
    <property type="entry name" value="PAS"/>
    <property type="match status" value="1"/>
</dbReference>
<keyword evidence="4" id="KW-0411">Iron-sulfur</keyword>
<dbReference type="InterPro" id="IPR050340">
    <property type="entry name" value="Cytosolic_Fe-S_CAF"/>
</dbReference>